<dbReference type="Proteomes" id="UP000815325">
    <property type="component" value="Unassembled WGS sequence"/>
</dbReference>
<dbReference type="EMBL" id="MU069840">
    <property type="protein sequence ID" value="KAF5832931.1"/>
    <property type="molecule type" value="Genomic_DNA"/>
</dbReference>
<evidence type="ECO:0000313" key="2">
    <source>
        <dbReference type="Proteomes" id="UP000815325"/>
    </source>
</evidence>
<protein>
    <submittedName>
        <fullName evidence="1">Uncharacterized protein</fullName>
    </submittedName>
</protein>
<organism evidence="1 2">
    <name type="scientific">Dunaliella salina</name>
    <name type="common">Green alga</name>
    <name type="synonym">Protococcus salinus</name>
    <dbReference type="NCBI Taxonomy" id="3046"/>
    <lineage>
        <taxon>Eukaryota</taxon>
        <taxon>Viridiplantae</taxon>
        <taxon>Chlorophyta</taxon>
        <taxon>core chlorophytes</taxon>
        <taxon>Chlorophyceae</taxon>
        <taxon>CS clade</taxon>
        <taxon>Chlamydomonadales</taxon>
        <taxon>Dunaliellaceae</taxon>
        <taxon>Dunaliella</taxon>
    </lineage>
</organism>
<accession>A0ABQ7GE92</accession>
<proteinExistence type="predicted"/>
<keyword evidence="2" id="KW-1185">Reference proteome</keyword>
<name>A0ABQ7GE92_DUNSA</name>
<sequence>MLAHSPMQRDTQTAWQQTLFVVLLLVKFFTLLLGSLLDAASQTDGMAFNTFFHSATFPLNRCFTSLLVQQATQTATYQKAEQAAKQATQDAMRAYYAAGHAVRERASNTVGALSAAKEDLAHAVHDAQQAMGQLVLGAEKDSAHVMQQEGEAVWESAVRAAAGVQEAAEALRQQVAKGQGAAVEAGGFRSIWSRASQTFTSASRWLVHIKQRIWSKLSGAPSRLSNQEPVVEAKQAILKAAQSAKQATIEATNATAQTVSDAAQAAADAQHAAASTLTAAKPQAGQAAQVVSDTAQTMAQRAAGAAHQAAHTATDAAHAAAHTVTDAAHAATHTASDAAHAAANAYHTAQPAAKQAALNALHTAKAAEAAAESAARRASQAASDAYHTTEPVAKKAALETLHAAQASAGAAAAAASHALEHAQHVVQETPHAARELLRALGGTSHDVYERARNILAAVYTSPMLRALVHSAAAGSKAAAADCRDACRSLSAGAAHLSKEALNASIHVGKDLGCAACQAEQDLWAMIEQVAAGLHRVGEEVHRGAQNVRHAVEA</sequence>
<gene>
    <name evidence="1" type="ORF">DUNSADRAFT_11010</name>
</gene>
<reference evidence="1" key="1">
    <citation type="submission" date="2017-08" db="EMBL/GenBank/DDBJ databases">
        <authorList>
            <person name="Polle J.E."/>
            <person name="Barry K."/>
            <person name="Cushman J."/>
            <person name="Schmutz J."/>
            <person name="Tran D."/>
            <person name="Hathwaick L.T."/>
            <person name="Yim W.C."/>
            <person name="Jenkins J."/>
            <person name="Mckie-Krisberg Z.M."/>
            <person name="Prochnik S."/>
            <person name="Lindquist E."/>
            <person name="Dockter R.B."/>
            <person name="Adam C."/>
            <person name="Molina H."/>
            <person name="Bunkerborg J."/>
            <person name="Jin E."/>
            <person name="Buchheim M."/>
            <person name="Magnuson J."/>
        </authorList>
    </citation>
    <scope>NUCLEOTIDE SEQUENCE</scope>
    <source>
        <strain evidence="1">CCAP 19/18</strain>
    </source>
</reference>
<comment type="caution">
    <text evidence="1">The sequence shown here is derived from an EMBL/GenBank/DDBJ whole genome shotgun (WGS) entry which is preliminary data.</text>
</comment>
<evidence type="ECO:0000313" key="1">
    <source>
        <dbReference type="EMBL" id="KAF5832931.1"/>
    </source>
</evidence>